<feature type="chain" id="PRO_5045702959" evidence="1">
    <location>
        <begin position="25"/>
        <end position="329"/>
    </location>
</feature>
<gene>
    <name evidence="3" type="ORF">LZC95_46470</name>
</gene>
<dbReference type="SUPFAM" id="SSF53590">
    <property type="entry name" value="Nucleoside hydrolase"/>
    <property type="match status" value="1"/>
</dbReference>
<organism evidence="3 4">
    <name type="scientific">Pendulispora brunnea</name>
    <dbReference type="NCBI Taxonomy" id="2905690"/>
    <lineage>
        <taxon>Bacteria</taxon>
        <taxon>Pseudomonadati</taxon>
        <taxon>Myxococcota</taxon>
        <taxon>Myxococcia</taxon>
        <taxon>Myxococcales</taxon>
        <taxon>Sorangiineae</taxon>
        <taxon>Pendulisporaceae</taxon>
        <taxon>Pendulispora</taxon>
    </lineage>
</organism>
<feature type="signal peptide" evidence="1">
    <location>
        <begin position="1"/>
        <end position="24"/>
    </location>
</feature>
<dbReference type="Proteomes" id="UP001379533">
    <property type="component" value="Chromosome"/>
</dbReference>
<protein>
    <submittedName>
        <fullName evidence="3">Nucleoside hydrolase</fullName>
    </submittedName>
</protein>
<keyword evidence="4" id="KW-1185">Reference proteome</keyword>
<accession>A0ABZ2K5A3</accession>
<sequence length="329" mass="34753">MTMRKSAAVLVLAATISASPSLEAVEECDAPPPILIDTDICAAVDDVAALAMANVMHSRGEARLLGVLVNTRGDAGAAAVDVVNTYYGHPDIPIGALQPTDASICEQYAHDYVGRLVERFPHDLAGGSAAPNAVRLYRKLLAAEKDRSVVILSLGAATNLSALLDSGPDEYSALSGAALVRAKVARMVMMGGQYPRIDAPEFNFALDPPGTRRVMRDWPTPIVFSGGESSVKVGKRASTQAPADSPVRAAFEIGFGAGIDNDVWDVLPVLYAVRGSRHFTAVRCGFNRISDDGSNQCVLASSANQHYLRFSDPSGRVTASIEDMLVDAP</sequence>
<dbReference type="PANTHER" id="PTHR43264:SF1">
    <property type="entry name" value="INOSINE_URIDINE-PREFERRING NUCLEOSIDE HYDROLASE DOMAIN-CONTAINING PROTEIN"/>
    <property type="match status" value="1"/>
</dbReference>
<dbReference type="InterPro" id="IPR001910">
    <property type="entry name" value="Inosine/uridine_hydrolase_dom"/>
</dbReference>
<evidence type="ECO:0000256" key="1">
    <source>
        <dbReference type="SAM" id="SignalP"/>
    </source>
</evidence>
<reference evidence="3 4" key="1">
    <citation type="submission" date="2021-12" db="EMBL/GenBank/DDBJ databases">
        <title>Discovery of the Pendulisporaceae a myxobacterial family with distinct sporulation behavior and unique specialized metabolism.</title>
        <authorList>
            <person name="Garcia R."/>
            <person name="Popoff A."/>
            <person name="Bader C.D."/>
            <person name="Loehr J."/>
            <person name="Walesch S."/>
            <person name="Walt C."/>
            <person name="Boldt J."/>
            <person name="Bunk B."/>
            <person name="Haeckl F.J.F.P.J."/>
            <person name="Gunesch A.P."/>
            <person name="Birkelbach J."/>
            <person name="Nuebel U."/>
            <person name="Pietschmann T."/>
            <person name="Bach T."/>
            <person name="Mueller R."/>
        </authorList>
    </citation>
    <scope>NUCLEOTIDE SEQUENCE [LARGE SCALE GENOMIC DNA]</scope>
    <source>
        <strain evidence="3 4">MSr12523</strain>
    </source>
</reference>
<keyword evidence="3" id="KW-0378">Hydrolase</keyword>
<name>A0ABZ2K5A3_9BACT</name>
<dbReference type="Pfam" id="PF01156">
    <property type="entry name" value="IU_nuc_hydro"/>
    <property type="match status" value="1"/>
</dbReference>
<dbReference type="RefSeq" id="WP_394844488.1">
    <property type="nucleotide sequence ID" value="NZ_CP089982.1"/>
</dbReference>
<dbReference type="GO" id="GO:0016787">
    <property type="term" value="F:hydrolase activity"/>
    <property type="evidence" value="ECO:0007669"/>
    <property type="project" value="UniProtKB-KW"/>
</dbReference>
<keyword evidence="1" id="KW-0732">Signal</keyword>
<proteinExistence type="predicted"/>
<dbReference type="InterPro" id="IPR036452">
    <property type="entry name" value="Ribo_hydro-like"/>
</dbReference>
<dbReference type="EMBL" id="CP089982">
    <property type="protein sequence ID" value="WXA93888.1"/>
    <property type="molecule type" value="Genomic_DNA"/>
</dbReference>
<dbReference type="Gene3D" id="3.90.245.10">
    <property type="entry name" value="Ribonucleoside hydrolase-like"/>
    <property type="match status" value="1"/>
</dbReference>
<evidence type="ECO:0000313" key="3">
    <source>
        <dbReference type="EMBL" id="WXA93888.1"/>
    </source>
</evidence>
<dbReference type="PANTHER" id="PTHR43264">
    <property type="match status" value="1"/>
</dbReference>
<evidence type="ECO:0000259" key="2">
    <source>
        <dbReference type="Pfam" id="PF01156"/>
    </source>
</evidence>
<feature type="domain" description="Inosine/uridine-preferring nucleoside hydrolase" evidence="2">
    <location>
        <begin position="34"/>
        <end position="224"/>
    </location>
</feature>
<evidence type="ECO:0000313" key="4">
    <source>
        <dbReference type="Proteomes" id="UP001379533"/>
    </source>
</evidence>